<comment type="similarity">
    <text evidence="1">Belongs to the cytochrome P450 family.</text>
</comment>
<keyword evidence="3" id="KW-1185">Reference proteome</keyword>
<protein>
    <submittedName>
        <fullName evidence="2">Cytochrome P450</fullName>
    </submittedName>
</protein>
<dbReference type="RefSeq" id="WP_344449991.1">
    <property type="nucleotide sequence ID" value="NZ_BAAATZ010000006.1"/>
</dbReference>
<sequence length="416" mass="44347">MPPASGSALSALARRDPGAERIFDEIAFGLGEADPYPRYRRLRETAPVLLTRDGTLVLTRHADCEAALRHRFLGRRGEVLGFGVTALPPDEPALALRSVQDSMLFADPPDHARLRRLVSSAFAGRHVEALRRAVAARTDAALRALAEAPGADFVTGFALPVPVQVIADLLGVPEEDRAWLVPRVLELGAALGPRTAPGVRDRALAAQADLTGYLTGLLAARRAEPEDDLLSRLAASRADDALTEAETVGACFLLFGAGVETTSHALGNALAALFAHPDQFDVLCRDPSLAGVAVEELLRYDAPVQADARRVLEPTAFLGIDLEPGRTVLALLGAANRDPARHEDPDRLDVTRAASHLAFAAGPHSCLGAHLARLELEVFLRRLVTGYPRCAPAGRPVRGPGLALRRFTELPVTLAS</sequence>
<dbReference type="Pfam" id="PF00067">
    <property type="entry name" value="p450"/>
    <property type="match status" value="2"/>
</dbReference>
<dbReference type="PANTHER" id="PTHR46696">
    <property type="entry name" value="P450, PUTATIVE (EUROFUNG)-RELATED"/>
    <property type="match status" value="1"/>
</dbReference>
<dbReference type="CDD" id="cd20625">
    <property type="entry name" value="CYP164-like"/>
    <property type="match status" value="1"/>
</dbReference>
<dbReference type="InterPro" id="IPR001128">
    <property type="entry name" value="Cyt_P450"/>
</dbReference>
<dbReference type="InterPro" id="IPR036396">
    <property type="entry name" value="Cyt_P450_sf"/>
</dbReference>
<organism evidence="2 3">
    <name type="scientific">Actinocorallia aurantiaca</name>
    <dbReference type="NCBI Taxonomy" id="46204"/>
    <lineage>
        <taxon>Bacteria</taxon>
        <taxon>Bacillati</taxon>
        <taxon>Actinomycetota</taxon>
        <taxon>Actinomycetes</taxon>
        <taxon>Streptosporangiales</taxon>
        <taxon>Thermomonosporaceae</taxon>
        <taxon>Actinocorallia</taxon>
    </lineage>
</organism>
<dbReference type="EMBL" id="BAAATZ010000006">
    <property type="protein sequence ID" value="GAA2723840.1"/>
    <property type="molecule type" value="Genomic_DNA"/>
</dbReference>
<dbReference type="Gene3D" id="1.10.630.10">
    <property type="entry name" value="Cytochrome P450"/>
    <property type="match status" value="1"/>
</dbReference>
<evidence type="ECO:0000313" key="3">
    <source>
        <dbReference type="Proteomes" id="UP001501842"/>
    </source>
</evidence>
<dbReference type="PRINTS" id="PR00359">
    <property type="entry name" value="BP450"/>
</dbReference>
<evidence type="ECO:0000313" key="2">
    <source>
        <dbReference type="EMBL" id="GAA2723840.1"/>
    </source>
</evidence>
<dbReference type="Proteomes" id="UP001501842">
    <property type="component" value="Unassembled WGS sequence"/>
</dbReference>
<gene>
    <name evidence="2" type="ORF">GCM10010439_20100</name>
</gene>
<evidence type="ECO:0000256" key="1">
    <source>
        <dbReference type="ARBA" id="ARBA00010617"/>
    </source>
</evidence>
<dbReference type="SUPFAM" id="SSF48264">
    <property type="entry name" value="Cytochrome P450"/>
    <property type="match status" value="1"/>
</dbReference>
<name>A0ABN3U3L4_9ACTN</name>
<dbReference type="PANTHER" id="PTHR46696:SF1">
    <property type="entry name" value="CYTOCHROME P450 YJIB-RELATED"/>
    <property type="match status" value="1"/>
</dbReference>
<comment type="caution">
    <text evidence="2">The sequence shown here is derived from an EMBL/GenBank/DDBJ whole genome shotgun (WGS) entry which is preliminary data.</text>
</comment>
<accession>A0ABN3U3L4</accession>
<proteinExistence type="inferred from homology"/>
<dbReference type="InterPro" id="IPR002397">
    <property type="entry name" value="Cyt_P450_B"/>
</dbReference>
<reference evidence="2 3" key="1">
    <citation type="journal article" date="2019" name="Int. J. Syst. Evol. Microbiol.">
        <title>The Global Catalogue of Microorganisms (GCM) 10K type strain sequencing project: providing services to taxonomists for standard genome sequencing and annotation.</title>
        <authorList>
            <consortium name="The Broad Institute Genomics Platform"/>
            <consortium name="The Broad Institute Genome Sequencing Center for Infectious Disease"/>
            <person name="Wu L."/>
            <person name="Ma J."/>
        </authorList>
    </citation>
    <scope>NUCLEOTIDE SEQUENCE [LARGE SCALE GENOMIC DNA]</scope>
    <source>
        <strain evidence="2 3">JCM 8201</strain>
    </source>
</reference>
<dbReference type="PRINTS" id="PR00385">
    <property type="entry name" value="P450"/>
</dbReference>